<reference evidence="1 2" key="1">
    <citation type="submission" date="2019-08" db="EMBL/GenBank/DDBJ databases">
        <title>The genome of the soybean aphid Biotype 1, its phylome, world population structure and adaptation to the North American continent.</title>
        <authorList>
            <person name="Giordano R."/>
            <person name="Donthu R.K."/>
            <person name="Hernandez A.G."/>
            <person name="Wright C.L."/>
            <person name="Zimin A.V."/>
        </authorList>
    </citation>
    <scope>NUCLEOTIDE SEQUENCE [LARGE SCALE GENOMIC DNA]</scope>
    <source>
        <tissue evidence="1">Whole aphids</tissue>
    </source>
</reference>
<dbReference type="AlphaFoldDB" id="A0A6G0T0R0"/>
<dbReference type="EMBL" id="VYZN01000072">
    <property type="protein sequence ID" value="KAE9524092.1"/>
    <property type="molecule type" value="Genomic_DNA"/>
</dbReference>
<accession>A0A6G0T0R0</accession>
<sequence length="216" mass="25712">MFMNYTYKIICNIYDLSFLNKTKCLKSFDDKSFSLDTLFRKNLKFKHNTNIKISRKFQVFTVISFNYYHIKNRFDHFFVFLDFWKTVGKCFLLTLIMHQGYSLCHRKPPPKFEIEALFISYAIIIGELNNLKNAFQIYTLIKSNDFIIVNFVVIKKHFGKLKLLLTLSRKIKFVEESLCIATLADGLIQFNYEKKYPTQDLTCSYLIPGWVYSTRI</sequence>
<name>A0A6G0T0R0_APHGL</name>
<protein>
    <submittedName>
        <fullName evidence="1">Uncharacterized protein</fullName>
    </submittedName>
</protein>
<evidence type="ECO:0000313" key="1">
    <source>
        <dbReference type="EMBL" id="KAE9524092.1"/>
    </source>
</evidence>
<evidence type="ECO:0000313" key="2">
    <source>
        <dbReference type="Proteomes" id="UP000475862"/>
    </source>
</evidence>
<proteinExistence type="predicted"/>
<keyword evidence="2" id="KW-1185">Reference proteome</keyword>
<organism evidence="1 2">
    <name type="scientific">Aphis glycines</name>
    <name type="common">Soybean aphid</name>
    <dbReference type="NCBI Taxonomy" id="307491"/>
    <lineage>
        <taxon>Eukaryota</taxon>
        <taxon>Metazoa</taxon>
        <taxon>Ecdysozoa</taxon>
        <taxon>Arthropoda</taxon>
        <taxon>Hexapoda</taxon>
        <taxon>Insecta</taxon>
        <taxon>Pterygota</taxon>
        <taxon>Neoptera</taxon>
        <taxon>Paraneoptera</taxon>
        <taxon>Hemiptera</taxon>
        <taxon>Sternorrhyncha</taxon>
        <taxon>Aphidomorpha</taxon>
        <taxon>Aphidoidea</taxon>
        <taxon>Aphididae</taxon>
        <taxon>Aphidini</taxon>
        <taxon>Aphis</taxon>
        <taxon>Aphis</taxon>
    </lineage>
</organism>
<gene>
    <name evidence="1" type="ORF">AGLY_015457</name>
</gene>
<dbReference type="Proteomes" id="UP000475862">
    <property type="component" value="Unassembled WGS sequence"/>
</dbReference>
<comment type="caution">
    <text evidence="1">The sequence shown here is derived from an EMBL/GenBank/DDBJ whole genome shotgun (WGS) entry which is preliminary data.</text>
</comment>